<evidence type="ECO:0000259" key="2">
    <source>
        <dbReference type="Pfam" id="PF20434"/>
    </source>
</evidence>
<dbReference type="EMBL" id="CP147251">
    <property type="protein sequence ID" value="WYJ75448.1"/>
    <property type="molecule type" value="Genomic_DNA"/>
</dbReference>
<dbReference type="InterPro" id="IPR050300">
    <property type="entry name" value="GDXG_lipolytic_enzyme"/>
</dbReference>
<evidence type="ECO:0000256" key="1">
    <source>
        <dbReference type="ARBA" id="ARBA00022801"/>
    </source>
</evidence>
<accession>A0ABZ2SHR9</accession>
<protein>
    <recommendedName>
        <fullName evidence="2">BD-FAE-like domain-containing protein</fullName>
    </recommendedName>
</protein>
<organism evidence="3 4">
    <name type="scientific">Candidatus Enterococcus lowellii</name>
    <dbReference type="NCBI Taxonomy" id="2230877"/>
    <lineage>
        <taxon>Bacteria</taxon>
        <taxon>Bacillati</taxon>
        <taxon>Bacillota</taxon>
        <taxon>Bacilli</taxon>
        <taxon>Lactobacillales</taxon>
        <taxon>Enterococcaceae</taxon>
        <taxon>Enterococcus</taxon>
    </lineage>
</organism>
<dbReference type="InterPro" id="IPR049492">
    <property type="entry name" value="BD-FAE-like_dom"/>
</dbReference>
<dbReference type="Gene3D" id="3.40.50.1820">
    <property type="entry name" value="alpha/beta hydrolase"/>
    <property type="match status" value="1"/>
</dbReference>
<dbReference type="Proteomes" id="UP000664701">
    <property type="component" value="Chromosome"/>
</dbReference>
<feature type="domain" description="BD-FAE-like" evidence="2">
    <location>
        <begin position="51"/>
        <end position="251"/>
    </location>
</feature>
<dbReference type="Pfam" id="PF20434">
    <property type="entry name" value="BD-FAE"/>
    <property type="match status" value="1"/>
</dbReference>
<keyword evidence="1" id="KW-0378">Hydrolase</keyword>
<dbReference type="SUPFAM" id="SSF53474">
    <property type="entry name" value="alpha/beta-Hydrolases"/>
    <property type="match status" value="1"/>
</dbReference>
<proteinExistence type="predicted"/>
<dbReference type="InterPro" id="IPR029058">
    <property type="entry name" value="AB_hydrolase_fold"/>
</dbReference>
<dbReference type="PANTHER" id="PTHR48081">
    <property type="entry name" value="AB HYDROLASE SUPERFAMILY PROTEIN C4A8.06C"/>
    <property type="match status" value="1"/>
</dbReference>
<dbReference type="PANTHER" id="PTHR48081:SF13">
    <property type="entry name" value="ALPHA_BETA HYDROLASE"/>
    <property type="match status" value="1"/>
</dbReference>
<dbReference type="RefSeq" id="WP_339076304.1">
    <property type="nucleotide sequence ID" value="NZ_CP147251.1"/>
</dbReference>
<keyword evidence="4" id="KW-1185">Reference proteome</keyword>
<sequence length="291" mass="32850">MIKKIQMNRDKPVINLIPKIVYGHRMEGSNAVYRPLSLSLMRPRMSFPYDEKHSNLPVIIWLCGGSFSAMDRNVWTPELAWFAKRGYAVASIDYSVTARAKFPDQIEDVKLAIRYLKAHAEELGLDSQRFIAMGESAGGYLAALVGATANTREYDKGDYLKYSSRVKAVVPWYPLVSVPDFLAAVPRNSLRLFRLREAIHELTQINVPLDALNYPDVTKFISGQTPPFLILHGDADTIVPVSQSHLLYEALKAKGVPAELYIFEGAEHADAPFTQEETKQLIFEFLQRMVD</sequence>
<evidence type="ECO:0000313" key="4">
    <source>
        <dbReference type="Proteomes" id="UP000664701"/>
    </source>
</evidence>
<gene>
    <name evidence="3" type="ORF">DOK78_000023</name>
</gene>
<reference evidence="3 4" key="1">
    <citation type="submission" date="2024-03" db="EMBL/GenBank/DDBJ databases">
        <title>The Genome Sequence of Enterococcus sp. DIV2402.</title>
        <authorList>
            <consortium name="The Broad Institute Genomics Platform"/>
            <consortium name="The Broad Institute Microbial Omics Core"/>
            <consortium name="The Broad Institute Genomic Center for Infectious Diseases"/>
            <person name="Earl A."/>
            <person name="Manson A."/>
            <person name="Gilmore M."/>
            <person name="Schwartman J."/>
            <person name="Shea T."/>
            <person name="Abouelleil A."/>
            <person name="Cao P."/>
            <person name="Chapman S."/>
            <person name="Cusick C."/>
            <person name="Young S."/>
            <person name="Neafsey D."/>
            <person name="Nusbaum C."/>
            <person name="Birren B."/>
        </authorList>
    </citation>
    <scope>NUCLEOTIDE SEQUENCE [LARGE SCALE GENOMIC DNA]</scope>
    <source>
        <strain evidence="3 4">DIV2402</strain>
    </source>
</reference>
<evidence type="ECO:0000313" key="3">
    <source>
        <dbReference type="EMBL" id="WYJ75448.1"/>
    </source>
</evidence>
<name>A0ABZ2SHR9_9ENTE</name>